<dbReference type="InterPro" id="IPR002173">
    <property type="entry name" value="Carboh/pur_kinase_PfkB_CS"/>
</dbReference>
<dbReference type="GO" id="GO:0004747">
    <property type="term" value="F:ribokinase activity"/>
    <property type="evidence" value="ECO:0007669"/>
    <property type="project" value="UniProtKB-UniRule"/>
</dbReference>
<comment type="subcellular location">
    <subcellularLocation>
        <location evidence="12">Cytoplasm</location>
    </subcellularLocation>
</comment>
<organism evidence="14 15">
    <name type="scientific">Clavibacter phaseoli</name>
    <dbReference type="NCBI Taxonomy" id="1734031"/>
    <lineage>
        <taxon>Bacteria</taxon>
        <taxon>Bacillati</taxon>
        <taxon>Actinomycetota</taxon>
        <taxon>Actinomycetes</taxon>
        <taxon>Micrococcales</taxon>
        <taxon>Microbacteriaceae</taxon>
        <taxon>Clavibacter</taxon>
    </lineage>
</organism>
<dbReference type="EMBL" id="JADKRP010000007">
    <property type="protein sequence ID" value="MBF4632723.1"/>
    <property type="molecule type" value="Genomic_DNA"/>
</dbReference>
<evidence type="ECO:0000256" key="10">
    <source>
        <dbReference type="ARBA" id="ARBA00022958"/>
    </source>
</evidence>
<dbReference type="PANTHER" id="PTHR10584">
    <property type="entry name" value="SUGAR KINASE"/>
    <property type="match status" value="1"/>
</dbReference>
<proteinExistence type="inferred from homology"/>
<keyword evidence="8 12" id="KW-0067">ATP-binding</keyword>
<comment type="similarity">
    <text evidence="1">Belongs to the carbohydrate kinase pfkB family.</text>
</comment>
<evidence type="ECO:0000256" key="6">
    <source>
        <dbReference type="ARBA" id="ARBA00022741"/>
    </source>
</evidence>
<evidence type="ECO:0000256" key="9">
    <source>
        <dbReference type="ARBA" id="ARBA00022842"/>
    </source>
</evidence>
<comment type="caution">
    <text evidence="14">The sequence shown here is derived from an EMBL/GenBank/DDBJ whole genome shotgun (WGS) entry which is preliminary data.</text>
</comment>
<comment type="caution">
    <text evidence="12">Lacks conserved residue(s) required for the propagation of feature annotation.</text>
</comment>
<reference evidence="14 15" key="1">
    <citation type="submission" date="2020-10" db="EMBL/GenBank/DDBJ databases">
        <title>Draft genome sequences of plant-associated actinobacteria.</title>
        <authorList>
            <person name="Tarlachkov S.V."/>
            <person name="Starodumova I.P."/>
            <person name="Dorofeeva L.V."/>
            <person name="Prisyazhnaya N.V."/>
            <person name="Roubtsova T.V."/>
            <person name="Chizhov V.N."/>
            <person name="Nadler S.A."/>
            <person name="Subbotin S.A."/>
            <person name="Evtushenko L.I."/>
        </authorList>
    </citation>
    <scope>NUCLEOTIDE SEQUENCE [LARGE SCALE GENOMIC DNA]</scope>
    <source>
        <strain evidence="14 15">VKM Ac-2886</strain>
    </source>
</reference>
<feature type="binding site" evidence="12">
    <location>
        <position position="291"/>
    </location>
    <ligand>
        <name>K(+)</name>
        <dbReference type="ChEBI" id="CHEBI:29103"/>
    </ligand>
</feature>
<dbReference type="GO" id="GO:0046872">
    <property type="term" value="F:metal ion binding"/>
    <property type="evidence" value="ECO:0007669"/>
    <property type="project" value="UniProtKB-KW"/>
</dbReference>
<dbReference type="GO" id="GO:0019303">
    <property type="term" value="P:D-ribose catabolic process"/>
    <property type="evidence" value="ECO:0007669"/>
    <property type="project" value="UniProtKB-UniRule"/>
</dbReference>
<dbReference type="CDD" id="cd01174">
    <property type="entry name" value="ribokinase"/>
    <property type="match status" value="1"/>
</dbReference>
<dbReference type="InterPro" id="IPR011877">
    <property type="entry name" value="Ribokinase"/>
</dbReference>
<feature type="binding site" evidence="12">
    <location>
        <position position="252"/>
    </location>
    <ligand>
        <name>K(+)</name>
        <dbReference type="ChEBI" id="CHEBI:29103"/>
    </ligand>
</feature>
<protein>
    <recommendedName>
        <fullName evidence="3 12">Ribokinase</fullName>
        <shortName evidence="12">RK</shortName>
        <ecNumber evidence="2 12">2.7.1.15</ecNumber>
    </recommendedName>
</protein>
<comment type="catalytic activity">
    <reaction evidence="12">
        <text>D-ribose + ATP = D-ribose 5-phosphate + ADP + H(+)</text>
        <dbReference type="Rhea" id="RHEA:13697"/>
        <dbReference type="ChEBI" id="CHEBI:15378"/>
        <dbReference type="ChEBI" id="CHEBI:30616"/>
        <dbReference type="ChEBI" id="CHEBI:47013"/>
        <dbReference type="ChEBI" id="CHEBI:78346"/>
        <dbReference type="ChEBI" id="CHEBI:456216"/>
        <dbReference type="EC" id="2.7.1.15"/>
    </reaction>
</comment>
<comment type="subunit">
    <text evidence="12">Homodimer.</text>
</comment>
<comment type="pathway">
    <text evidence="12">Carbohydrate metabolism; D-ribose degradation; D-ribose 5-phosphate from beta-D-ribopyranose: step 2/2.</text>
</comment>
<feature type="binding site" evidence="12">
    <location>
        <position position="289"/>
    </location>
    <ligand>
        <name>K(+)</name>
        <dbReference type="ChEBI" id="CHEBI:29103"/>
    </ligand>
</feature>
<dbReference type="InterPro" id="IPR011611">
    <property type="entry name" value="PfkB_dom"/>
</dbReference>
<evidence type="ECO:0000313" key="14">
    <source>
        <dbReference type="EMBL" id="MBF4632723.1"/>
    </source>
</evidence>
<evidence type="ECO:0000256" key="4">
    <source>
        <dbReference type="ARBA" id="ARBA00022679"/>
    </source>
</evidence>
<dbReference type="Gene3D" id="3.40.1190.20">
    <property type="match status" value="1"/>
</dbReference>
<keyword evidence="6 12" id="KW-0547">Nucleotide-binding</keyword>
<evidence type="ECO:0000259" key="13">
    <source>
        <dbReference type="Pfam" id="PF00294"/>
    </source>
</evidence>
<evidence type="ECO:0000256" key="2">
    <source>
        <dbReference type="ARBA" id="ARBA00012035"/>
    </source>
</evidence>
<feature type="binding site" evidence="12">
    <location>
        <position position="256"/>
    </location>
    <ligand>
        <name>substrate</name>
    </ligand>
</feature>
<comment type="function">
    <text evidence="12">Catalyzes the phosphorylation of ribose at O-5 in a reaction requiring ATP and magnesium. The resulting D-ribose-5-phosphate can then be used either for sythesis of nucleotides, histidine, and tryptophan, or as a component of the pentose phosphate pathway.</text>
</comment>
<dbReference type="UniPathway" id="UPA00916">
    <property type="reaction ID" value="UER00889"/>
</dbReference>
<evidence type="ECO:0000256" key="11">
    <source>
        <dbReference type="ARBA" id="ARBA00023277"/>
    </source>
</evidence>
<dbReference type="InterPro" id="IPR029056">
    <property type="entry name" value="Ribokinase-like"/>
</dbReference>
<sequence>MNGHSYTGSGVVVLGGVNQDTSVRVPWLPLPGETVISTGLQRNLGGKAANQAVAVARSGVTVSLLAALGDDAAGDNCLRLLAQSGVDVRDVVRLEEVPTGQASVWVDNGGQNSIVVTPAANGLLDVDELPRFEAAIAGAAVLVVQGEVSPAVSAAAVLHAYSHSTRAVVNLAPYVDLGKSVAFADPLVVNEVEAAQLLGVEAITDPRVAVVQLSKISRTVVMTVGAAGAYVVQSRKAYHVPAAHTESVVDTTGAGDAFVGVLAASLSVGIDLMEATKRAVAAATASTQVHGAGSNYPLFPPVLADEVSA</sequence>
<keyword evidence="11 12" id="KW-0119">Carbohydrate metabolism</keyword>
<dbReference type="Pfam" id="PF00294">
    <property type="entry name" value="PfkB"/>
    <property type="match status" value="1"/>
</dbReference>
<keyword evidence="15" id="KW-1185">Reference proteome</keyword>
<feature type="binding site" evidence="12">
    <location>
        <begin position="255"/>
        <end position="256"/>
    </location>
    <ligand>
        <name>ATP</name>
        <dbReference type="ChEBI" id="CHEBI:30616"/>
    </ligand>
</feature>
<feature type="active site" description="Proton acceptor" evidence="12">
    <location>
        <position position="256"/>
    </location>
</feature>
<dbReference type="GO" id="GO:0005829">
    <property type="term" value="C:cytosol"/>
    <property type="evidence" value="ECO:0007669"/>
    <property type="project" value="TreeGrafter"/>
</dbReference>
<evidence type="ECO:0000256" key="8">
    <source>
        <dbReference type="ARBA" id="ARBA00022840"/>
    </source>
</evidence>
<dbReference type="PROSITE" id="PS00583">
    <property type="entry name" value="PFKB_KINASES_1"/>
    <property type="match status" value="1"/>
</dbReference>
<evidence type="ECO:0000256" key="7">
    <source>
        <dbReference type="ARBA" id="ARBA00022777"/>
    </source>
</evidence>
<keyword evidence="7 12" id="KW-0418">Kinase</keyword>
<comment type="cofactor">
    <cofactor evidence="12">
        <name>Mg(2+)</name>
        <dbReference type="ChEBI" id="CHEBI:18420"/>
    </cofactor>
    <text evidence="12">Requires a divalent cation, most likely magnesium in vivo, as an electrophilic catalyst to aid phosphoryl group transfer. It is the chelate of the metal and the nucleotide that is the actual substrate.</text>
</comment>
<comment type="activity regulation">
    <text evidence="12">Activated by a monovalent cation that binds near, but not in, the active site. The most likely occupant of the site in vivo is potassium. Ion binding induces a conformational change that may alter substrate affinity.</text>
</comment>
<keyword evidence="9 12" id="KW-0460">Magnesium</keyword>
<accession>A0A8I0SBT0</accession>
<dbReference type="InterPro" id="IPR002139">
    <property type="entry name" value="Ribo/fructo_kinase"/>
</dbReference>
<feature type="binding site" evidence="12">
    <location>
        <position position="286"/>
    </location>
    <ligand>
        <name>K(+)</name>
        <dbReference type="ChEBI" id="CHEBI:29103"/>
    </ligand>
</feature>
<evidence type="ECO:0000256" key="5">
    <source>
        <dbReference type="ARBA" id="ARBA00022723"/>
    </source>
</evidence>
<dbReference type="PANTHER" id="PTHR10584:SF166">
    <property type="entry name" value="RIBOKINASE"/>
    <property type="match status" value="1"/>
</dbReference>
<evidence type="ECO:0000313" key="15">
    <source>
        <dbReference type="Proteomes" id="UP000634579"/>
    </source>
</evidence>
<dbReference type="SUPFAM" id="SSF53613">
    <property type="entry name" value="Ribokinase-like"/>
    <property type="match status" value="1"/>
</dbReference>
<dbReference type="GO" id="GO:0005524">
    <property type="term" value="F:ATP binding"/>
    <property type="evidence" value="ECO:0007669"/>
    <property type="project" value="UniProtKB-UniRule"/>
</dbReference>
<dbReference type="Proteomes" id="UP000634579">
    <property type="component" value="Unassembled WGS sequence"/>
</dbReference>
<dbReference type="AlphaFoldDB" id="A0A8I0SBT0"/>
<name>A0A8I0SBT0_9MICO</name>
<feature type="binding site" evidence="12">
    <location>
        <begin position="18"/>
        <end position="20"/>
    </location>
    <ligand>
        <name>substrate</name>
    </ligand>
</feature>
<dbReference type="RefSeq" id="WP_194676289.1">
    <property type="nucleotide sequence ID" value="NZ_JADKRP010000007.1"/>
</dbReference>
<feature type="binding site" evidence="12">
    <location>
        <position position="250"/>
    </location>
    <ligand>
        <name>K(+)</name>
        <dbReference type="ChEBI" id="CHEBI:29103"/>
    </ligand>
</feature>
<feature type="binding site" evidence="12">
    <location>
        <position position="190"/>
    </location>
    <ligand>
        <name>ATP</name>
        <dbReference type="ChEBI" id="CHEBI:30616"/>
    </ligand>
</feature>
<evidence type="ECO:0000256" key="1">
    <source>
        <dbReference type="ARBA" id="ARBA00005380"/>
    </source>
</evidence>
<evidence type="ECO:0000256" key="3">
    <source>
        <dbReference type="ARBA" id="ARBA00016943"/>
    </source>
</evidence>
<dbReference type="PRINTS" id="PR00990">
    <property type="entry name" value="RIBOKINASE"/>
</dbReference>
<feature type="binding site" evidence="12">
    <location>
        <begin position="46"/>
        <end position="50"/>
    </location>
    <ligand>
        <name>substrate</name>
    </ligand>
</feature>
<keyword evidence="10 12" id="KW-0630">Potassium</keyword>
<feature type="binding site" evidence="12">
    <location>
        <begin position="223"/>
        <end position="228"/>
    </location>
    <ligand>
        <name>ATP</name>
        <dbReference type="ChEBI" id="CHEBI:30616"/>
    </ligand>
</feature>
<dbReference type="EC" id="2.7.1.15" evidence="2 12"/>
<comment type="similarity">
    <text evidence="12">Belongs to the carbohydrate kinase PfkB family. Ribokinase subfamily.</text>
</comment>
<dbReference type="HAMAP" id="MF_01987">
    <property type="entry name" value="Ribokinase"/>
    <property type="match status" value="1"/>
</dbReference>
<evidence type="ECO:0000256" key="12">
    <source>
        <dbReference type="HAMAP-Rule" id="MF_01987"/>
    </source>
</evidence>
<feature type="binding site" evidence="12">
    <location>
        <position position="147"/>
    </location>
    <ligand>
        <name>substrate</name>
    </ligand>
</feature>
<gene>
    <name evidence="12" type="primary">rbsK</name>
    <name evidence="14" type="ORF">ITJ42_16000</name>
</gene>
<keyword evidence="12" id="KW-0963">Cytoplasm</keyword>
<feature type="domain" description="Carbohydrate kinase PfkB" evidence="13">
    <location>
        <begin position="11"/>
        <end position="296"/>
    </location>
</feature>
<keyword evidence="4 12" id="KW-0808">Transferase</keyword>
<keyword evidence="5 12" id="KW-0479">Metal-binding</keyword>